<dbReference type="PANTHER" id="PTHR43160">
    <property type="entry name" value="ACONITATE HYDRATASE B"/>
    <property type="match status" value="1"/>
</dbReference>
<dbReference type="Gene3D" id="3.30.499.10">
    <property type="entry name" value="Aconitase, domain 3"/>
    <property type="match status" value="1"/>
</dbReference>
<dbReference type="GO" id="GO:0005829">
    <property type="term" value="C:cytosol"/>
    <property type="evidence" value="ECO:0007669"/>
    <property type="project" value="TreeGrafter"/>
</dbReference>
<dbReference type="AlphaFoldDB" id="A0A820Q433"/>
<dbReference type="GO" id="GO:0006099">
    <property type="term" value="P:tricarboxylic acid cycle"/>
    <property type="evidence" value="ECO:0007669"/>
    <property type="project" value="TreeGrafter"/>
</dbReference>
<organism evidence="2 3">
    <name type="scientific">Adineta steineri</name>
    <dbReference type="NCBI Taxonomy" id="433720"/>
    <lineage>
        <taxon>Eukaryota</taxon>
        <taxon>Metazoa</taxon>
        <taxon>Spiralia</taxon>
        <taxon>Gnathifera</taxon>
        <taxon>Rotifera</taxon>
        <taxon>Eurotatoria</taxon>
        <taxon>Bdelloidea</taxon>
        <taxon>Adinetida</taxon>
        <taxon>Adinetidae</taxon>
        <taxon>Adineta</taxon>
    </lineage>
</organism>
<dbReference type="GO" id="GO:0003994">
    <property type="term" value="F:aconitate hydratase activity"/>
    <property type="evidence" value="ECO:0007669"/>
    <property type="project" value="TreeGrafter"/>
</dbReference>
<evidence type="ECO:0000313" key="3">
    <source>
        <dbReference type="Proteomes" id="UP000663881"/>
    </source>
</evidence>
<feature type="non-terminal residue" evidence="2">
    <location>
        <position position="1"/>
    </location>
</feature>
<evidence type="ECO:0000313" key="2">
    <source>
        <dbReference type="EMBL" id="CAF4412744.1"/>
    </source>
</evidence>
<proteinExistence type="predicted"/>
<protein>
    <submittedName>
        <fullName evidence="2">Uncharacterized protein</fullName>
    </submittedName>
</protein>
<comment type="caution">
    <text evidence="2">The sequence shown here is derived from an EMBL/GenBank/DDBJ whole genome shotgun (WGS) entry which is preliminary data.</text>
</comment>
<dbReference type="Proteomes" id="UP000663881">
    <property type="component" value="Unassembled WGS sequence"/>
</dbReference>
<accession>A0A820Q433</accession>
<keyword evidence="1" id="KW-0408">Iron</keyword>
<gene>
    <name evidence="2" type="ORF">OKA104_LOCUS52044</name>
</gene>
<evidence type="ECO:0000256" key="1">
    <source>
        <dbReference type="ARBA" id="ARBA00023004"/>
    </source>
</evidence>
<dbReference type="GO" id="GO:0051539">
    <property type="term" value="F:4 iron, 4 sulfur cluster binding"/>
    <property type="evidence" value="ECO:0007669"/>
    <property type="project" value="TreeGrafter"/>
</dbReference>
<dbReference type="EMBL" id="CAJOAY010029444">
    <property type="protein sequence ID" value="CAF4412744.1"/>
    <property type="molecule type" value="Genomic_DNA"/>
</dbReference>
<dbReference type="InterPro" id="IPR050926">
    <property type="entry name" value="Aconitase/IPM_isomerase"/>
</dbReference>
<sequence>FANATQTILPLRRLCLTRTVYAATNEKTSKVSLSRFEPDKYIDYEKQASTLEVVKKRLNQPLTLSEKILYSHADDPKNQEFKR</sequence>
<dbReference type="PANTHER" id="PTHR43160:SF3">
    <property type="entry name" value="ACONITATE HYDRATASE, MITOCHONDRIAL"/>
    <property type="match status" value="1"/>
</dbReference>
<dbReference type="GO" id="GO:0005739">
    <property type="term" value="C:mitochondrion"/>
    <property type="evidence" value="ECO:0007669"/>
    <property type="project" value="TreeGrafter"/>
</dbReference>
<feature type="non-terminal residue" evidence="2">
    <location>
        <position position="83"/>
    </location>
</feature>
<name>A0A820Q433_9BILA</name>
<dbReference type="InterPro" id="IPR015931">
    <property type="entry name" value="Acnase/IPM_dHydase_lsu_aba_1/3"/>
</dbReference>
<reference evidence="2" key="1">
    <citation type="submission" date="2021-02" db="EMBL/GenBank/DDBJ databases">
        <authorList>
            <person name="Nowell W R."/>
        </authorList>
    </citation>
    <scope>NUCLEOTIDE SEQUENCE</scope>
</reference>